<keyword evidence="2" id="KW-0808">Transferase</keyword>
<dbReference type="SUPFAM" id="SSF56112">
    <property type="entry name" value="Protein kinase-like (PK-like)"/>
    <property type="match status" value="1"/>
</dbReference>
<name>A0A8E2DQR1_9APHY</name>
<dbReference type="InterPro" id="IPR011009">
    <property type="entry name" value="Kinase-like_dom_sf"/>
</dbReference>
<reference evidence="7 8" key="1">
    <citation type="submission" date="2016-07" db="EMBL/GenBank/DDBJ databases">
        <title>Draft genome of the white-rot fungus Obba rivulosa 3A-2.</title>
        <authorList>
            <consortium name="DOE Joint Genome Institute"/>
            <person name="Miettinen O."/>
            <person name="Riley R."/>
            <person name="Acob R."/>
            <person name="Barry K."/>
            <person name="Cullen D."/>
            <person name="De Vries R."/>
            <person name="Hainaut M."/>
            <person name="Hatakka A."/>
            <person name="Henrissat B."/>
            <person name="Hilden K."/>
            <person name="Kuo R."/>
            <person name="Labutti K."/>
            <person name="Lipzen A."/>
            <person name="Makela M.R."/>
            <person name="Sandor L."/>
            <person name="Spatafora J.W."/>
            <person name="Grigoriev I.V."/>
            <person name="Hibbett D.S."/>
        </authorList>
    </citation>
    <scope>NUCLEOTIDE SEQUENCE [LARGE SCALE GENOMIC DNA]</scope>
    <source>
        <strain evidence="7 8">3A-2</strain>
    </source>
</reference>
<dbReference type="InterPro" id="IPR000719">
    <property type="entry name" value="Prot_kinase_dom"/>
</dbReference>
<keyword evidence="5" id="KW-0067">ATP-binding</keyword>
<dbReference type="GO" id="GO:0004674">
    <property type="term" value="F:protein serine/threonine kinase activity"/>
    <property type="evidence" value="ECO:0007669"/>
    <property type="project" value="UniProtKB-KW"/>
</dbReference>
<dbReference type="CDD" id="cd00180">
    <property type="entry name" value="PKc"/>
    <property type="match status" value="1"/>
</dbReference>
<dbReference type="EMBL" id="KV722349">
    <property type="protein sequence ID" value="OCH93942.1"/>
    <property type="molecule type" value="Genomic_DNA"/>
</dbReference>
<dbReference type="AlphaFoldDB" id="A0A8E2DQR1"/>
<evidence type="ECO:0000256" key="2">
    <source>
        <dbReference type="ARBA" id="ARBA00022679"/>
    </source>
</evidence>
<dbReference type="SMART" id="SM00220">
    <property type="entry name" value="S_TKc"/>
    <property type="match status" value="1"/>
</dbReference>
<keyword evidence="4 7" id="KW-0418">Kinase</keyword>
<dbReference type="PRINTS" id="PR00109">
    <property type="entry name" value="TYRKINASE"/>
</dbReference>
<keyword evidence="3" id="KW-0547">Nucleotide-binding</keyword>
<dbReference type="PROSITE" id="PS50011">
    <property type="entry name" value="PROTEIN_KINASE_DOM"/>
    <property type="match status" value="1"/>
</dbReference>
<gene>
    <name evidence="7" type="ORF">OBBRIDRAFT_723915</name>
</gene>
<sequence>GASLAVKLPFLVLKYMPNGDLLQHLQRNNDANRATLLHEVSLGLLFLHSKQIVHGDVKANNVLIDDAGKIFLTNFGLATRYQNITISRGRDPPIGTLCFMVPETISEGRHTYASDIYVFGMLMYEVSPP</sequence>
<keyword evidence="1" id="KW-0723">Serine/threonine-protein kinase</keyword>
<evidence type="ECO:0000313" key="7">
    <source>
        <dbReference type="EMBL" id="OCH93942.1"/>
    </source>
</evidence>
<dbReference type="OrthoDB" id="2802511at2759"/>
<dbReference type="PROSITE" id="PS00108">
    <property type="entry name" value="PROTEIN_KINASE_ST"/>
    <property type="match status" value="1"/>
</dbReference>
<organism evidence="7 8">
    <name type="scientific">Obba rivulosa</name>
    <dbReference type="NCBI Taxonomy" id="1052685"/>
    <lineage>
        <taxon>Eukaryota</taxon>
        <taxon>Fungi</taxon>
        <taxon>Dikarya</taxon>
        <taxon>Basidiomycota</taxon>
        <taxon>Agaricomycotina</taxon>
        <taxon>Agaricomycetes</taxon>
        <taxon>Polyporales</taxon>
        <taxon>Gelatoporiaceae</taxon>
        <taxon>Obba</taxon>
    </lineage>
</organism>
<dbReference type="InterPro" id="IPR008271">
    <property type="entry name" value="Ser/Thr_kinase_AS"/>
</dbReference>
<dbReference type="GO" id="GO:0005524">
    <property type="term" value="F:ATP binding"/>
    <property type="evidence" value="ECO:0007669"/>
    <property type="project" value="UniProtKB-KW"/>
</dbReference>
<proteinExistence type="predicted"/>
<evidence type="ECO:0000256" key="5">
    <source>
        <dbReference type="ARBA" id="ARBA00022840"/>
    </source>
</evidence>
<feature type="domain" description="Protein kinase" evidence="6">
    <location>
        <begin position="1"/>
        <end position="129"/>
    </location>
</feature>
<evidence type="ECO:0000256" key="1">
    <source>
        <dbReference type="ARBA" id="ARBA00022527"/>
    </source>
</evidence>
<keyword evidence="8" id="KW-1185">Reference proteome</keyword>
<protein>
    <submittedName>
        <fullName evidence="7">Kinase-like protein</fullName>
    </submittedName>
</protein>
<evidence type="ECO:0000259" key="6">
    <source>
        <dbReference type="PROSITE" id="PS50011"/>
    </source>
</evidence>
<dbReference type="Pfam" id="PF07714">
    <property type="entry name" value="PK_Tyr_Ser-Thr"/>
    <property type="match status" value="1"/>
</dbReference>
<evidence type="ECO:0000256" key="3">
    <source>
        <dbReference type="ARBA" id="ARBA00022741"/>
    </source>
</evidence>
<evidence type="ECO:0000256" key="4">
    <source>
        <dbReference type="ARBA" id="ARBA00022777"/>
    </source>
</evidence>
<dbReference type="Proteomes" id="UP000250043">
    <property type="component" value="Unassembled WGS sequence"/>
</dbReference>
<dbReference type="Gene3D" id="1.10.510.10">
    <property type="entry name" value="Transferase(Phosphotransferase) domain 1"/>
    <property type="match status" value="1"/>
</dbReference>
<accession>A0A8E2DQR1</accession>
<dbReference type="InterPro" id="IPR001245">
    <property type="entry name" value="Ser-Thr/Tyr_kinase_cat_dom"/>
</dbReference>
<feature type="non-terminal residue" evidence="7">
    <location>
        <position position="1"/>
    </location>
</feature>
<dbReference type="PANTHER" id="PTHR24351">
    <property type="entry name" value="RIBOSOMAL PROTEIN S6 KINASE"/>
    <property type="match status" value="1"/>
</dbReference>
<evidence type="ECO:0000313" key="8">
    <source>
        <dbReference type="Proteomes" id="UP000250043"/>
    </source>
</evidence>